<evidence type="ECO:0000256" key="3">
    <source>
        <dbReference type="ARBA" id="ARBA00022989"/>
    </source>
</evidence>
<comment type="subcellular location">
    <subcellularLocation>
        <location evidence="1">Membrane</location>
        <topology evidence="1">Multi-pass membrane protein</topology>
    </subcellularLocation>
</comment>
<dbReference type="Proteomes" id="UP000325030">
    <property type="component" value="Chromosome"/>
</dbReference>
<dbReference type="AlphaFoldDB" id="A0A510E1K0"/>
<dbReference type="Pfam" id="PF03595">
    <property type="entry name" value="SLAC1"/>
    <property type="match status" value="1"/>
</dbReference>
<dbReference type="EMBL" id="AP018930">
    <property type="protein sequence ID" value="BBG26030.1"/>
    <property type="molecule type" value="Genomic_DNA"/>
</dbReference>
<name>A0A510E1K0_9CREN</name>
<keyword evidence="3 5" id="KW-1133">Transmembrane helix</keyword>
<reference evidence="7" key="1">
    <citation type="submission" date="2018-09" db="EMBL/GenBank/DDBJ databases">
        <title>Complete Genome Sequencing of Sulfolobus sp. JCM 16834.</title>
        <authorList>
            <person name="Kato S."/>
            <person name="Itoh T."/>
            <person name="Ohkuma M."/>
        </authorList>
    </citation>
    <scope>NUCLEOTIDE SEQUENCE [LARGE SCALE GENOMIC DNA]</scope>
    <source>
        <strain evidence="7">IC-007</strain>
    </source>
</reference>
<feature type="transmembrane region" description="Helical" evidence="5">
    <location>
        <begin position="207"/>
        <end position="227"/>
    </location>
</feature>
<evidence type="ECO:0000256" key="4">
    <source>
        <dbReference type="ARBA" id="ARBA00023136"/>
    </source>
</evidence>
<accession>A0A510E1K0</accession>
<feature type="transmembrane region" description="Helical" evidence="5">
    <location>
        <begin position="239"/>
        <end position="263"/>
    </location>
</feature>
<feature type="transmembrane region" description="Helical" evidence="5">
    <location>
        <begin position="138"/>
        <end position="158"/>
    </location>
</feature>
<feature type="transmembrane region" description="Helical" evidence="5">
    <location>
        <begin position="77"/>
        <end position="97"/>
    </location>
</feature>
<dbReference type="GO" id="GO:0055085">
    <property type="term" value="P:transmembrane transport"/>
    <property type="evidence" value="ECO:0007669"/>
    <property type="project" value="InterPro"/>
</dbReference>
<sequence length="336" mass="37236">MRVTTEWFPIVLGTMVLSLTSWIDYTVFNVSVAYDIGKGIYFVALALLFVLLLLWLSGYSDPKNLKEDLSSVQRISFTAFLAVLMFVSGFFYTVYISSSPTSITWLSYLFFLGFSLALVVNVITWVKIYLSEGVTLGYGLLVPSIALSADVVLGAPILPPFSYVLKDVTLIYAVMLFSLGITTLQFVFLGSASLMSHIQGNRAFPTVMIPLGAASIIGINVLSFPAYNYLGFVDVPTKVAIGIGISLFGFEVWNLVLGFIIALRRVRDPPSLMSWAYVFPVGISMFSAFMLYQETGFPFFSWFIAALNLGVVGLYSFSVMNTVRFVRRGLKSSQRR</sequence>
<dbReference type="InterPro" id="IPR038665">
    <property type="entry name" value="Voltage-dep_anion_channel_sf"/>
</dbReference>
<gene>
    <name evidence="6" type="ORF">IC007_0535</name>
</gene>
<feature type="transmembrane region" description="Helical" evidence="5">
    <location>
        <begin position="299"/>
        <end position="326"/>
    </location>
</feature>
<feature type="transmembrane region" description="Helical" evidence="5">
    <location>
        <begin position="7"/>
        <end position="27"/>
    </location>
</feature>
<dbReference type="InterPro" id="IPR004695">
    <property type="entry name" value="SLAC1/Mae1/Ssu1/TehA"/>
</dbReference>
<evidence type="ECO:0000313" key="6">
    <source>
        <dbReference type="EMBL" id="BBG26030.1"/>
    </source>
</evidence>
<feature type="transmembrane region" description="Helical" evidence="5">
    <location>
        <begin position="275"/>
        <end position="293"/>
    </location>
</feature>
<feature type="transmembrane region" description="Helical" evidence="5">
    <location>
        <begin position="103"/>
        <end position="126"/>
    </location>
</feature>
<keyword evidence="4 5" id="KW-0472">Membrane</keyword>
<evidence type="ECO:0000256" key="2">
    <source>
        <dbReference type="ARBA" id="ARBA00022692"/>
    </source>
</evidence>
<feature type="transmembrane region" description="Helical" evidence="5">
    <location>
        <begin position="170"/>
        <end position="195"/>
    </location>
</feature>
<dbReference type="RefSeq" id="WP_149564679.1">
    <property type="nucleotide sequence ID" value="NZ_AP018930.1"/>
</dbReference>
<dbReference type="Gene3D" id="1.50.10.150">
    <property type="entry name" value="Voltage-dependent anion channel"/>
    <property type="match status" value="1"/>
</dbReference>
<keyword evidence="2 5" id="KW-0812">Transmembrane</keyword>
<proteinExistence type="predicted"/>
<evidence type="ECO:0000256" key="5">
    <source>
        <dbReference type="SAM" id="Phobius"/>
    </source>
</evidence>
<dbReference type="GO" id="GO:0016020">
    <property type="term" value="C:membrane"/>
    <property type="evidence" value="ECO:0007669"/>
    <property type="project" value="UniProtKB-SubCell"/>
</dbReference>
<feature type="transmembrane region" description="Helical" evidence="5">
    <location>
        <begin position="39"/>
        <end position="56"/>
    </location>
</feature>
<organism evidence="6 7">
    <name type="scientific">Sulfuracidifex tepidarius</name>
    <dbReference type="NCBI Taxonomy" id="1294262"/>
    <lineage>
        <taxon>Archaea</taxon>
        <taxon>Thermoproteota</taxon>
        <taxon>Thermoprotei</taxon>
        <taxon>Sulfolobales</taxon>
        <taxon>Sulfolobaceae</taxon>
        <taxon>Sulfuracidifex</taxon>
    </lineage>
</organism>
<evidence type="ECO:0000256" key="1">
    <source>
        <dbReference type="ARBA" id="ARBA00004141"/>
    </source>
</evidence>
<protein>
    <submittedName>
        <fullName evidence="6">Uncharacterized protein</fullName>
    </submittedName>
</protein>
<dbReference type="GeneID" id="41716993"/>
<evidence type="ECO:0000313" key="7">
    <source>
        <dbReference type="Proteomes" id="UP000325030"/>
    </source>
</evidence>